<dbReference type="Proteomes" id="UP000003250">
    <property type="component" value="Unassembled WGS sequence"/>
</dbReference>
<dbReference type="RefSeq" id="WP_008838129.1">
    <property type="nucleotide sequence ID" value="NZ_AHAM01000184.1"/>
</dbReference>
<gene>
    <name evidence="1" type="ORF">MAXJ12_22661</name>
</gene>
<reference evidence="1 2" key="1">
    <citation type="journal article" date="2012" name="J. Bacteriol.">
        <title>Draft Genome Sequence of Mesorhizobium alhagi CCNWXJ12-2T, a Novel Salt-Resistant Species Isolated from the Desert of Northwestern China.</title>
        <authorList>
            <person name="Zhou M."/>
            <person name="Chen W."/>
            <person name="Chen H."/>
            <person name="Wei G."/>
        </authorList>
    </citation>
    <scope>NUCLEOTIDE SEQUENCE [LARGE SCALE GENOMIC DNA]</scope>
    <source>
        <strain evidence="1 2">CCNWXJ12-2</strain>
    </source>
</reference>
<organism evidence="1 2">
    <name type="scientific">Mesorhizobium alhagi CCNWXJ12-2</name>
    <dbReference type="NCBI Taxonomy" id="1107882"/>
    <lineage>
        <taxon>Bacteria</taxon>
        <taxon>Pseudomonadati</taxon>
        <taxon>Pseudomonadota</taxon>
        <taxon>Alphaproteobacteria</taxon>
        <taxon>Hyphomicrobiales</taxon>
        <taxon>Phyllobacteriaceae</taxon>
        <taxon>Allomesorhizobium</taxon>
    </lineage>
</organism>
<protein>
    <submittedName>
        <fullName evidence="1">Uncharacterized protein</fullName>
    </submittedName>
</protein>
<dbReference type="AlphaFoldDB" id="H0HWH2"/>
<dbReference type="EMBL" id="AHAM01000184">
    <property type="protein sequence ID" value="EHK55015.1"/>
    <property type="molecule type" value="Genomic_DNA"/>
</dbReference>
<dbReference type="OrthoDB" id="8080642at2"/>
<accession>H0HWH2</accession>
<sequence length="76" mass="8577">MQQFTGITDMAQLAIAARALDEHCRETGVRKGSLKHELLAKRTMVLFTRGIKTVDELKRGLRALDNPRQDHPGRAH</sequence>
<keyword evidence="2" id="KW-1185">Reference proteome</keyword>
<evidence type="ECO:0000313" key="2">
    <source>
        <dbReference type="Proteomes" id="UP000003250"/>
    </source>
</evidence>
<proteinExistence type="predicted"/>
<dbReference type="PATRIC" id="fig|1107882.3.peg.4423"/>
<evidence type="ECO:0000313" key="1">
    <source>
        <dbReference type="EMBL" id="EHK55015.1"/>
    </source>
</evidence>
<name>H0HWH2_9HYPH</name>